<proteinExistence type="predicted"/>
<reference evidence="2 3" key="1">
    <citation type="submission" date="2016-10" db="EMBL/GenBank/DDBJ databases">
        <authorList>
            <person name="de Groot N.N."/>
        </authorList>
    </citation>
    <scope>NUCLEOTIDE SEQUENCE [LARGE SCALE GENOMIC DNA]</scope>
    <source>
        <strain evidence="2 3">DSM 14789</strain>
    </source>
</reference>
<sequence>MSSPIDLSRLPAPAIVESLDFETILAERKAALIALYPADEQASITATLELESEPLTKLCQENAYRELHWRQRVNEAAKAVMIAHSGKGDLDNLVANFNVQRLTVDPGDPGAVPPVPPTLEPDDDLRLRGPEAFEGLSVAGPTGAYEFYARSADGRVADVSALSPEPCDALVTVLSRLGNGTASQDLLDIVYDALTPEDIRPVCDRVTVQSAAITEYAIQAVLHLHEGFGPEQELILESALARAEQYRIEQRKLGRSIYTDAIEAKLHVEGVKHVELISPAGHILFDRTQAGHCTGIDVTLGSSNG</sequence>
<dbReference type="InterPro" id="IPR014507">
    <property type="entry name" value="Baseplate_assembly_J_pred"/>
</dbReference>
<dbReference type="RefSeq" id="WP_089724429.1">
    <property type="nucleotide sequence ID" value="NZ_FNGI01000001.1"/>
</dbReference>
<keyword evidence="3" id="KW-1185">Reference proteome</keyword>
<dbReference type="EMBL" id="FNGI01000001">
    <property type="protein sequence ID" value="SDK78439.1"/>
    <property type="molecule type" value="Genomic_DNA"/>
</dbReference>
<dbReference type="PIRSF" id="PIRSF020481">
    <property type="entry name" value="BAP"/>
    <property type="match status" value="1"/>
</dbReference>
<dbReference type="Pfam" id="PF26078">
    <property type="entry name" value="Baseplate_J_M"/>
    <property type="match status" value="1"/>
</dbReference>
<evidence type="ECO:0000313" key="3">
    <source>
        <dbReference type="Proteomes" id="UP000198654"/>
    </source>
</evidence>
<dbReference type="STRING" id="119000.SAMN05661010_00074"/>
<dbReference type="OrthoDB" id="9793802at2"/>
<evidence type="ECO:0000313" key="2">
    <source>
        <dbReference type="EMBL" id="SDK78439.1"/>
    </source>
</evidence>
<dbReference type="InterPro" id="IPR052726">
    <property type="entry name" value="Phage_Baseplate_Hub"/>
</dbReference>
<dbReference type="InterPro" id="IPR058531">
    <property type="entry name" value="Baseplate_J_M"/>
</dbReference>
<organism evidence="2 3">
    <name type="scientific">Modicisalibacter muralis</name>
    <dbReference type="NCBI Taxonomy" id="119000"/>
    <lineage>
        <taxon>Bacteria</taxon>
        <taxon>Pseudomonadati</taxon>
        <taxon>Pseudomonadota</taxon>
        <taxon>Gammaproteobacteria</taxon>
        <taxon>Oceanospirillales</taxon>
        <taxon>Halomonadaceae</taxon>
        <taxon>Modicisalibacter</taxon>
    </lineage>
</organism>
<gene>
    <name evidence="2" type="ORF">SAMN05661010_00074</name>
</gene>
<protein>
    <submittedName>
        <fullName evidence="2">Phage-related baseplate assembly protein</fullName>
    </submittedName>
</protein>
<feature type="domain" description="Baseplate J-like central" evidence="1">
    <location>
        <begin position="138"/>
        <end position="209"/>
    </location>
</feature>
<evidence type="ECO:0000259" key="1">
    <source>
        <dbReference type="Pfam" id="PF26078"/>
    </source>
</evidence>
<dbReference type="PANTHER" id="PTHR35862">
    <property type="entry name" value="FELS-2 PROPHAGE PROTEIN"/>
    <property type="match status" value="1"/>
</dbReference>
<dbReference type="Proteomes" id="UP000198654">
    <property type="component" value="Unassembled WGS sequence"/>
</dbReference>
<dbReference type="AlphaFoldDB" id="A0A1G9EQM6"/>
<dbReference type="PANTHER" id="PTHR35862:SF1">
    <property type="entry name" value="FELS-2 PROPHAGE PROTEIN"/>
    <property type="match status" value="1"/>
</dbReference>
<name>A0A1G9EQM6_9GAMM</name>
<accession>A0A1G9EQM6</accession>